<organism evidence="2 3">
    <name type="scientific">Planococcus faecalis</name>
    <dbReference type="NCBI Taxonomy" id="1598147"/>
    <lineage>
        <taxon>Bacteria</taxon>
        <taxon>Bacillati</taxon>
        <taxon>Bacillota</taxon>
        <taxon>Bacilli</taxon>
        <taxon>Bacillales</taxon>
        <taxon>Caryophanaceae</taxon>
        <taxon>Planococcus</taxon>
    </lineage>
</organism>
<accession>A0ABN4XTX3</accession>
<proteinExistence type="predicted"/>
<dbReference type="RefSeq" id="WP_071152805.1">
    <property type="nucleotide sequence ID" value="NZ_CP019401.1"/>
</dbReference>
<evidence type="ECO:0000259" key="1">
    <source>
        <dbReference type="Pfam" id="PF13021"/>
    </source>
</evidence>
<dbReference type="EMBL" id="CP019401">
    <property type="protein sequence ID" value="AQU80739.1"/>
    <property type="molecule type" value="Genomic_DNA"/>
</dbReference>
<feature type="domain" description="DUF3885" evidence="1">
    <location>
        <begin position="7"/>
        <end position="197"/>
    </location>
</feature>
<name>A0ABN4XTX3_9BACL</name>
<evidence type="ECO:0000313" key="2">
    <source>
        <dbReference type="EMBL" id="AQU80739.1"/>
    </source>
</evidence>
<reference evidence="2 3" key="1">
    <citation type="submission" date="2017-01" db="EMBL/GenBank/DDBJ databases">
        <title>Planococcus faecalis genome complete sequence.</title>
        <authorList>
            <person name="Lee P.C."/>
        </authorList>
    </citation>
    <scope>NUCLEOTIDE SEQUENCE [LARGE SCALE GENOMIC DNA]</scope>
    <source>
        <strain evidence="2 3">AJ003</strain>
    </source>
</reference>
<gene>
    <name evidence="2" type="ORF">AJGP001_16225</name>
</gene>
<sequence>MKETLLKYLESNFPDLTSELYVRFDLGSPHENGTDERIDQVTTRVTSLFEEVFKPDDFIYLYIKDYGGTEDSMFGNNTPTYLTDLLSTQRIEEDILYDIDEDVDELTGNTIELKNEFNVKIVYAKLASINYREILKGIGNYEQGRDPSIGESVYFMNTEKDIVFHMYDDRGCDVFGLNKDTLAPLYHKFRKWILDYNRIEIDYAFEEGLYTYVETTDEKEKRIKADQLQVKETNIDLFQDNTCHITHTLVIPNDKTDECINELSETGFTLFVDTKNCACSHLKVTKTDALAVIDYQTELMSLYSKKYEGAYLGWSVRKAF</sequence>
<dbReference type="Pfam" id="PF13021">
    <property type="entry name" value="DUF3885"/>
    <property type="match status" value="1"/>
</dbReference>
<keyword evidence="3" id="KW-1185">Reference proteome</keyword>
<evidence type="ECO:0000313" key="3">
    <source>
        <dbReference type="Proteomes" id="UP000189661"/>
    </source>
</evidence>
<dbReference type="Proteomes" id="UP000189661">
    <property type="component" value="Chromosome"/>
</dbReference>
<dbReference type="InterPro" id="IPR024976">
    <property type="entry name" value="DUF3885"/>
</dbReference>
<protein>
    <recommendedName>
        <fullName evidence="1">DUF3885 domain-containing protein</fullName>
    </recommendedName>
</protein>